<evidence type="ECO:0000313" key="1">
    <source>
        <dbReference type="EMBL" id="CBL04977.1"/>
    </source>
</evidence>
<keyword evidence="2" id="KW-1185">Reference proteome</keyword>
<reference evidence="1 2" key="1">
    <citation type="submission" date="2010-03" db="EMBL/GenBank/DDBJ databases">
        <title>The genome sequence of Gordonibacter pamelaeae 7-10-1-bT.</title>
        <authorList>
            <consortium name="metaHIT consortium -- http://www.metahit.eu/"/>
            <person name="Pajon A."/>
            <person name="Turner K."/>
            <person name="Parkhill J."/>
            <person name="Timmis K."/>
            <person name="Oxley A."/>
            <person name="Wurdemann D."/>
        </authorList>
    </citation>
    <scope>NUCLEOTIDE SEQUENCE [LARGE SCALE GENOMIC DNA]</scope>
    <source>
        <strain evidence="2">7-10-1-b</strain>
    </source>
</reference>
<sequence length="20" mass="2045">MGLLALTAYACCAAGDDDRD</sequence>
<dbReference type="Proteomes" id="UP000008805">
    <property type="component" value="Chromosome"/>
</dbReference>
<evidence type="ECO:0000313" key="2">
    <source>
        <dbReference type="Proteomes" id="UP000008805"/>
    </source>
</evidence>
<dbReference type="HOGENOM" id="CLU_3428211_0_0_11"/>
<protein>
    <submittedName>
        <fullName evidence="1">Uncharacterized protein</fullName>
    </submittedName>
</protein>
<gene>
    <name evidence="1" type="ORF">GPA_30980</name>
</gene>
<name>D6EB80_9ACTN</name>
<dbReference type="AlphaFoldDB" id="D6EB80"/>
<reference evidence="1 2" key="2">
    <citation type="submission" date="2010-03" db="EMBL/GenBank/DDBJ databases">
        <authorList>
            <person name="Pajon A."/>
        </authorList>
    </citation>
    <scope>NUCLEOTIDE SEQUENCE [LARGE SCALE GENOMIC DNA]</scope>
    <source>
        <strain evidence="2">7-10-1-b</strain>
    </source>
</reference>
<organism evidence="1 2">
    <name type="scientific">Gordonibacter pamelaeae 7-10-1-b</name>
    <dbReference type="NCBI Taxonomy" id="657308"/>
    <lineage>
        <taxon>Bacteria</taxon>
        <taxon>Bacillati</taxon>
        <taxon>Actinomycetota</taxon>
        <taxon>Coriobacteriia</taxon>
        <taxon>Eggerthellales</taxon>
        <taxon>Eggerthellaceae</taxon>
        <taxon>Gordonibacter</taxon>
    </lineage>
</organism>
<dbReference type="EMBL" id="FP929047">
    <property type="protein sequence ID" value="CBL04977.1"/>
    <property type="molecule type" value="Genomic_DNA"/>
</dbReference>
<accession>D6EB80</accession>
<dbReference type="KEGG" id="gpa:GPA_30980"/>
<proteinExistence type="predicted"/>